<dbReference type="Proteomes" id="UP000264492">
    <property type="component" value="Unassembled WGS sequence"/>
</dbReference>
<dbReference type="AlphaFoldDB" id="A0A371JWX4"/>
<protein>
    <submittedName>
        <fullName evidence="1">Uncharacterized protein</fullName>
    </submittedName>
</protein>
<gene>
    <name evidence="1" type="ORF">DX914_17920</name>
</gene>
<evidence type="ECO:0000313" key="1">
    <source>
        <dbReference type="EMBL" id="RDZ26150.1"/>
    </source>
</evidence>
<proteinExistence type="predicted"/>
<comment type="caution">
    <text evidence="1">The sequence shown here is derived from an EMBL/GenBank/DDBJ whole genome shotgun (WGS) entry which is preliminary data.</text>
</comment>
<name>A0A371JWX4_9GAMM</name>
<reference evidence="1 2" key="1">
    <citation type="submission" date="2018-08" db="EMBL/GenBank/DDBJ databases">
        <title>Lysobacter sp. zong2l5, whole genome shotgun sequence.</title>
        <authorList>
            <person name="Zhang X."/>
            <person name="Feng G."/>
            <person name="Zhu H."/>
        </authorList>
    </citation>
    <scope>NUCLEOTIDE SEQUENCE [LARGE SCALE GENOMIC DNA]</scope>
    <source>
        <strain evidence="2">zong2l5</strain>
    </source>
</reference>
<organism evidence="1 2">
    <name type="scientific">Lysobacter silvisoli</name>
    <dbReference type="NCBI Taxonomy" id="2293254"/>
    <lineage>
        <taxon>Bacteria</taxon>
        <taxon>Pseudomonadati</taxon>
        <taxon>Pseudomonadota</taxon>
        <taxon>Gammaproteobacteria</taxon>
        <taxon>Lysobacterales</taxon>
        <taxon>Lysobacteraceae</taxon>
        <taxon>Lysobacter</taxon>
    </lineage>
</organism>
<sequence length="149" mass="15791">MAWPATDAAIPAAEAALLTQGMVNDRVHTALKAADFDDFIVSLQAANAPDAGERGAAYRTELEDALQRAPELGHLGRFACGHTFCAGTIRIGRDRKAFDTWIGALQDQATLPMPTLSHRTILAPDGSSEARLVFTTRGAGGFISSGKRP</sequence>
<keyword evidence="2" id="KW-1185">Reference proteome</keyword>
<evidence type="ECO:0000313" key="2">
    <source>
        <dbReference type="Proteomes" id="UP000264492"/>
    </source>
</evidence>
<accession>A0A371JWX4</accession>
<dbReference type="EMBL" id="QTSU01000004">
    <property type="protein sequence ID" value="RDZ26150.1"/>
    <property type="molecule type" value="Genomic_DNA"/>
</dbReference>